<evidence type="ECO:0000259" key="8">
    <source>
        <dbReference type="PROSITE" id="PS50109"/>
    </source>
</evidence>
<gene>
    <name evidence="10" type="ORF">GRX66_09540</name>
</gene>
<evidence type="ECO:0000256" key="1">
    <source>
        <dbReference type="ARBA" id="ARBA00000085"/>
    </source>
</evidence>
<feature type="domain" description="Response regulatory" evidence="9">
    <location>
        <begin position="1"/>
        <end position="121"/>
    </location>
</feature>
<feature type="modified residue" description="4-aspartylphosphate" evidence="7">
    <location>
        <position position="56"/>
    </location>
</feature>
<dbReference type="SMART" id="SM00448">
    <property type="entry name" value="REC"/>
    <property type="match status" value="1"/>
</dbReference>
<dbReference type="InterPro" id="IPR005467">
    <property type="entry name" value="His_kinase_dom"/>
</dbReference>
<comment type="catalytic activity">
    <reaction evidence="1">
        <text>ATP + protein L-histidine = ADP + protein N-phospho-L-histidine.</text>
        <dbReference type="EC" id="2.7.13.3"/>
    </reaction>
</comment>
<organism evidence="10 11">
    <name type="scientific">Halobacterium bonnevillei</name>
    <dbReference type="NCBI Taxonomy" id="2692200"/>
    <lineage>
        <taxon>Archaea</taxon>
        <taxon>Methanobacteriati</taxon>
        <taxon>Methanobacteriota</taxon>
        <taxon>Stenosarchaea group</taxon>
        <taxon>Halobacteria</taxon>
        <taxon>Halobacteriales</taxon>
        <taxon>Halobacteriaceae</taxon>
        <taxon>Halobacterium</taxon>
    </lineage>
</organism>
<dbReference type="OrthoDB" id="8127at2157"/>
<dbReference type="EMBL" id="WUUU01000065">
    <property type="protein sequence ID" value="MXR20833.1"/>
    <property type="molecule type" value="Genomic_DNA"/>
</dbReference>
<evidence type="ECO:0000256" key="2">
    <source>
        <dbReference type="ARBA" id="ARBA00012438"/>
    </source>
</evidence>
<dbReference type="Pfam" id="PF00512">
    <property type="entry name" value="HisKA"/>
    <property type="match status" value="1"/>
</dbReference>
<keyword evidence="5" id="KW-0418">Kinase</keyword>
<proteinExistence type="predicted"/>
<dbReference type="PROSITE" id="PS50109">
    <property type="entry name" value="HIS_KIN"/>
    <property type="match status" value="1"/>
</dbReference>
<dbReference type="InterPro" id="IPR036890">
    <property type="entry name" value="HATPase_C_sf"/>
</dbReference>
<dbReference type="Gene3D" id="3.30.565.10">
    <property type="entry name" value="Histidine kinase-like ATPase, C-terminal domain"/>
    <property type="match status" value="1"/>
</dbReference>
<protein>
    <recommendedName>
        <fullName evidence="2">histidine kinase</fullName>
        <ecNumber evidence="2">2.7.13.3</ecNumber>
    </recommendedName>
</protein>
<feature type="domain" description="Histidine kinase" evidence="8">
    <location>
        <begin position="144"/>
        <end position="332"/>
    </location>
</feature>
<dbReference type="InterPro" id="IPR004358">
    <property type="entry name" value="Sig_transdc_His_kin-like_C"/>
</dbReference>
<evidence type="ECO:0000256" key="5">
    <source>
        <dbReference type="ARBA" id="ARBA00022777"/>
    </source>
</evidence>
<evidence type="ECO:0000256" key="6">
    <source>
        <dbReference type="ARBA" id="ARBA00023012"/>
    </source>
</evidence>
<evidence type="ECO:0000256" key="4">
    <source>
        <dbReference type="ARBA" id="ARBA00022679"/>
    </source>
</evidence>
<evidence type="ECO:0000256" key="7">
    <source>
        <dbReference type="PROSITE-ProRule" id="PRU00169"/>
    </source>
</evidence>
<dbReference type="Gene3D" id="3.40.50.2300">
    <property type="match status" value="1"/>
</dbReference>
<keyword evidence="6" id="KW-0902">Two-component regulatory system</keyword>
<dbReference type="SUPFAM" id="SSF52172">
    <property type="entry name" value="CheY-like"/>
    <property type="match status" value="1"/>
</dbReference>
<dbReference type="InterPro" id="IPR003594">
    <property type="entry name" value="HATPase_dom"/>
</dbReference>
<dbReference type="AlphaFoldDB" id="A0A6B0SMU0"/>
<dbReference type="RefSeq" id="WP_159526351.1">
    <property type="nucleotide sequence ID" value="NZ_WUUU01000065.1"/>
</dbReference>
<dbReference type="Gene3D" id="1.10.287.130">
    <property type="match status" value="1"/>
</dbReference>
<dbReference type="PRINTS" id="PR00344">
    <property type="entry name" value="BCTRLSENSOR"/>
</dbReference>
<evidence type="ECO:0000259" key="9">
    <source>
        <dbReference type="PROSITE" id="PS50110"/>
    </source>
</evidence>
<dbReference type="Proteomes" id="UP000471521">
    <property type="component" value="Unassembled WGS sequence"/>
</dbReference>
<dbReference type="SUPFAM" id="SSF55874">
    <property type="entry name" value="ATPase domain of HSP90 chaperone/DNA topoisomerase II/histidine kinase"/>
    <property type="match status" value="1"/>
</dbReference>
<dbReference type="InterPro" id="IPR036097">
    <property type="entry name" value="HisK_dim/P_sf"/>
</dbReference>
<dbReference type="InterPro" id="IPR011006">
    <property type="entry name" value="CheY-like_superfamily"/>
</dbReference>
<evidence type="ECO:0000313" key="11">
    <source>
        <dbReference type="Proteomes" id="UP000471521"/>
    </source>
</evidence>
<evidence type="ECO:0000313" key="10">
    <source>
        <dbReference type="EMBL" id="MXR20833.1"/>
    </source>
</evidence>
<dbReference type="EC" id="2.7.13.3" evidence="2"/>
<dbReference type="PROSITE" id="PS50110">
    <property type="entry name" value="RESPONSE_REGULATORY"/>
    <property type="match status" value="1"/>
</dbReference>
<dbReference type="SMART" id="SM00388">
    <property type="entry name" value="HisKA"/>
    <property type="match status" value="1"/>
</dbReference>
<dbReference type="CDD" id="cd00075">
    <property type="entry name" value="HATPase"/>
    <property type="match status" value="1"/>
</dbReference>
<accession>A0A6B0SMU0</accession>
<dbReference type="Pfam" id="PF02518">
    <property type="entry name" value="HATPase_c"/>
    <property type="match status" value="1"/>
</dbReference>
<keyword evidence="11" id="KW-1185">Reference proteome</keyword>
<dbReference type="PANTHER" id="PTHR43711:SF1">
    <property type="entry name" value="HISTIDINE KINASE 1"/>
    <property type="match status" value="1"/>
</dbReference>
<keyword evidence="4" id="KW-0808">Transferase</keyword>
<dbReference type="Pfam" id="PF00072">
    <property type="entry name" value="Response_reg"/>
    <property type="match status" value="1"/>
</dbReference>
<evidence type="ECO:0000256" key="3">
    <source>
        <dbReference type="ARBA" id="ARBA00022553"/>
    </source>
</evidence>
<reference evidence="10 11" key="1">
    <citation type="submission" date="2019-12" db="EMBL/GenBank/DDBJ databases">
        <title>Isolation and characterization of three novel carbon monoxide-oxidizing members of Halobacteria from salione crusts and soils.</title>
        <authorList>
            <person name="Myers M.R."/>
            <person name="King G.M."/>
        </authorList>
    </citation>
    <scope>NUCLEOTIDE SEQUENCE [LARGE SCALE GENOMIC DNA]</scope>
    <source>
        <strain evidence="10 11">PCN9</strain>
    </source>
</reference>
<name>A0A6B0SMU0_9EURY</name>
<dbReference type="CDD" id="cd00082">
    <property type="entry name" value="HisKA"/>
    <property type="match status" value="1"/>
</dbReference>
<sequence length="337" mass="36999">MLLVEDNLGDARLVEHHLNTSQVSDLVGNVTLHHEETLTDGLNALEDNSHDILFLDLGLPESTGGETLNRVLEEGVRIPLVVLTGLNDRETAVTAIQRGAQDYLLKDDLDADMLARSLRYAIERHQQEAELRRQNERLDEFASVVSHDLRNPLNVAEGRLDLAQEESSSEHLEIASDALERMEQLITDLLTLARQGDTIDERELVSLETLGEECWRNIETADAKLVIDTDHVVNADRGRLQQLVENLIRNAIEHGGDAVTVTLGGLSDGFYVEDDGTGITDVDSAQVFEKGYSTSTEGTGFGLMIVEVIAEAHGWNVRVSESASGGARFEITGVAIK</sequence>
<keyword evidence="3 7" id="KW-0597">Phosphoprotein</keyword>
<dbReference type="SMART" id="SM00387">
    <property type="entry name" value="HATPase_c"/>
    <property type="match status" value="1"/>
</dbReference>
<dbReference type="InterPro" id="IPR001789">
    <property type="entry name" value="Sig_transdc_resp-reg_receiver"/>
</dbReference>
<comment type="caution">
    <text evidence="10">The sequence shown here is derived from an EMBL/GenBank/DDBJ whole genome shotgun (WGS) entry which is preliminary data.</text>
</comment>
<dbReference type="GO" id="GO:0000155">
    <property type="term" value="F:phosphorelay sensor kinase activity"/>
    <property type="evidence" value="ECO:0007669"/>
    <property type="project" value="InterPro"/>
</dbReference>
<dbReference type="SUPFAM" id="SSF47384">
    <property type="entry name" value="Homodimeric domain of signal transducing histidine kinase"/>
    <property type="match status" value="1"/>
</dbReference>
<dbReference type="InterPro" id="IPR050736">
    <property type="entry name" value="Sensor_HK_Regulatory"/>
</dbReference>
<dbReference type="InterPro" id="IPR003661">
    <property type="entry name" value="HisK_dim/P_dom"/>
</dbReference>
<dbReference type="PANTHER" id="PTHR43711">
    <property type="entry name" value="TWO-COMPONENT HISTIDINE KINASE"/>
    <property type="match status" value="1"/>
</dbReference>